<dbReference type="InterPro" id="IPR024524">
    <property type="entry name" value="DUF3800"/>
</dbReference>
<accession>A0ABQ1QV64</accession>
<gene>
    <name evidence="1" type="ORF">GCM10011358_34610</name>
</gene>
<name>A0ABQ1QV64_9RHOB</name>
<dbReference type="Proteomes" id="UP000617355">
    <property type="component" value="Unassembled WGS sequence"/>
</dbReference>
<keyword evidence="2" id="KW-1185">Reference proteome</keyword>
<dbReference type="Pfam" id="PF12686">
    <property type="entry name" value="DUF3800"/>
    <property type="match status" value="1"/>
</dbReference>
<dbReference type="EMBL" id="BMGI01000006">
    <property type="protein sequence ID" value="GGD47861.1"/>
    <property type="molecule type" value="Genomic_DNA"/>
</dbReference>
<evidence type="ECO:0000313" key="1">
    <source>
        <dbReference type="EMBL" id="GGD47861.1"/>
    </source>
</evidence>
<organism evidence="1 2">
    <name type="scientific">Sinisalibacter lacisalsi</name>
    <dbReference type="NCBI Taxonomy" id="1526570"/>
    <lineage>
        <taxon>Bacteria</taxon>
        <taxon>Pseudomonadati</taxon>
        <taxon>Pseudomonadota</taxon>
        <taxon>Alphaproteobacteria</taxon>
        <taxon>Rhodobacterales</taxon>
        <taxon>Roseobacteraceae</taxon>
        <taxon>Sinisalibacter</taxon>
    </lineage>
</organism>
<evidence type="ECO:0000313" key="2">
    <source>
        <dbReference type="Proteomes" id="UP000617355"/>
    </source>
</evidence>
<evidence type="ECO:0008006" key="3">
    <source>
        <dbReference type="Google" id="ProtNLM"/>
    </source>
</evidence>
<sequence length="283" mass="32276">MPNISEPYEYVLYIDEAGDDGLKRVKPIDQNGGSEWLCIGGLLIRSQYEKETVGWVKDIRTDINATQGPALHYRDLSPTKRRRACELLADYPCRFFAVASNKKNMRGHNNSRAAKRGGKQWYYNYCVRLLMERVTDFCLRDSVKRFEEPRYVKVIFSARGGHSYGQTKAYWEVLKAQATGGSTFLNKREIAHQVLRYGLVEYVPHYSIAGLQLADAVASSFYQAADAMGPKWAIEPAIALEPRMGREAGVIADYGLVLQPSPPWKARLTDDQKLIFEHYGYRF</sequence>
<protein>
    <recommendedName>
        <fullName evidence="3">DUF3800 domain-containing protein</fullName>
    </recommendedName>
</protein>
<comment type="caution">
    <text evidence="1">The sequence shown here is derived from an EMBL/GenBank/DDBJ whole genome shotgun (WGS) entry which is preliminary data.</text>
</comment>
<proteinExistence type="predicted"/>
<dbReference type="RefSeq" id="WP_188530247.1">
    <property type="nucleotide sequence ID" value="NZ_BMGI01000006.1"/>
</dbReference>
<reference evidence="2" key="1">
    <citation type="journal article" date="2019" name="Int. J. Syst. Evol. Microbiol.">
        <title>The Global Catalogue of Microorganisms (GCM) 10K type strain sequencing project: providing services to taxonomists for standard genome sequencing and annotation.</title>
        <authorList>
            <consortium name="The Broad Institute Genomics Platform"/>
            <consortium name="The Broad Institute Genome Sequencing Center for Infectious Disease"/>
            <person name="Wu L."/>
            <person name="Ma J."/>
        </authorList>
    </citation>
    <scope>NUCLEOTIDE SEQUENCE [LARGE SCALE GENOMIC DNA]</scope>
    <source>
        <strain evidence="2">CGMCC 1.12922</strain>
    </source>
</reference>